<dbReference type="Proteomes" id="UP000821845">
    <property type="component" value="Chromosome 3"/>
</dbReference>
<reference evidence="1" key="1">
    <citation type="submission" date="2020-05" db="EMBL/GenBank/DDBJ databases">
        <title>Large-scale comparative analyses of tick genomes elucidate their genetic diversity and vector capacities.</title>
        <authorList>
            <person name="Jia N."/>
            <person name="Wang J."/>
            <person name="Shi W."/>
            <person name="Du L."/>
            <person name="Sun Y."/>
            <person name="Zhan W."/>
            <person name="Jiang J."/>
            <person name="Wang Q."/>
            <person name="Zhang B."/>
            <person name="Ji P."/>
            <person name="Sakyi L.B."/>
            <person name="Cui X."/>
            <person name="Yuan T."/>
            <person name="Jiang B."/>
            <person name="Yang W."/>
            <person name="Lam T.T.-Y."/>
            <person name="Chang Q."/>
            <person name="Ding S."/>
            <person name="Wang X."/>
            <person name="Zhu J."/>
            <person name="Ruan X."/>
            <person name="Zhao L."/>
            <person name="Wei J."/>
            <person name="Que T."/>
            <person name="Du C."/>
            <person name="Cheng J."/>
            <person name="Dai P."/>
            <person name="Han X."/>
            <person name="Huang E."/>
            <person name="Gao Y."/>
            <person name="Liu J."/>
            <person name="Shao H."/>
            <person name="Ye R."/>
            <person name="Li L."/>
            <person name="Wei W."/>
            <person name="Wang X."/>
            <person name="Wang C."/>
            <person name="Yang T."/>
            <person name="Huo Q."/>
            <person name="Li W."/>
            <person name="Guo W."/>
            <person name="Chen H."/>
            <person name="Zhou L."/>
            <person name="Ni X."/>
            <person name="Tian J."/>
            <person name="Zhou Y."/>
            <person name="Sheng Y."/>
            <person name="Liu T."/>
            <person name="Pan Y."/>
            <person name="Xia L."/>
            <person name="Li J."/>
            <person name="Zhao F."/>
            <person name="Cao W."/>
        </authorList>
    </citation>
    <scope>NUCLEOTIDE SEQUENCE</scope>
    <source>
        <strain evidence="1">Hyas-2018</strain>
    </source>
</reference>
<comment type="caution">
    <text evidence="1">The sequence shown here is derived from an EMBL/GenBank/DDBJ whole genome shotgun (WGS) entry which is preliminary data.</text>
</comment>
<evidence type="ECO:0000313" key="2">
    <source>
        <dbReference type="Proteomes" id="UP000821845"/>
    </source>
</evidence>
<proteinExistence type="predicted"/>
<name>A0ACB7SSS5_HYAAI</name>
<organism evidence="1 2">
    <name type="scientific">Hyalomma asiaticum</name>
    <name type="common">Tick</name>
    <dbReference type="NCBI Taxonomy" id="266040"/>
    <lineage>
        <taxon>Eukaryota</taxon>
        <taxon>Metazoa</taxon>
        <taxon>Ecdysozoa</taxon>
        <taxon>Arthropoda</taxon>
        <taxon>Chelicerata</taxon>
        <taxon>Arachnida</taxon>
        <taxon>Acari</taxon>
        <taxon>Parasitiformes</taxon>
        <taxon>Ixodida</taxon>
        <taxon>Ixodoidea</taxon>
        <taxon>Ixodidae</taxon>
        <taxon>Hyalomminae</taxon>
        <taxon>Hyalomma</taxon>
    </lineage>
</organism>
<protein>
    <submittedName>
        <fullName evidence="1">Uncharacterized protein</fullName>
    </submittedName>
</protein>
<gene>
    <name evidence="1" type="ORF">HPB50_008643</name>
</gene>
<dbReference type="EMBL" id="CM023483">
    <property type="protein sequence ID" value="KAH6935724.1"/>
    <property type="molecule type" value="Genomic_DNA"/>
</dbReference>
<evidence type="ECO:0000313" key="1">
    <source>
        <dbReference type="EMBL" id="KAH6935724.1"/>
    </source>
</evidence>
<accession>A0ACB7SSS5</accession>
<sequence length="364" mass="40887">MSQVGLRGSSMEAPVVLCLATRVSAPAFYHELLANLEGPLQRLPEPGWTRLLSSLAQQNVPSPGCKLSVGQEDFAITRPLDDKFDWAQLTPLLAVLEPPVIIRIVSSLVLERRIILVSEDSRLIRNWLESVECLIYPFRWQHVRVPLVPKSLLALCSSAEPYLLGVHAALAHTALELLSGPVLVVDVDRGALLCEDEDSVDVVPNKLRQSLCTALSLAKNMTDPTGRVRDMMITEAFVRLFVELVGHCDQHIILSDDLKDATFQRDAFMRVPSSRGAQMFLQWFAETEAFEQFLHERTQRLRQLAKTPHHHLLPKGLFERRAEEYLLDLEQTTRGLRDLGKKVKTIGEPSSDPAHPDYVPTVFP</sequence>
<keyword evidence="2" id="KW-1185">Reference proteome</keyword>